<proteinExistence type="inferred from homology"/>
<keyword evidence="4 7" id="KW-0456">Lyase</keyword>
<sequence>MKKYDFDEIIPRKGTNCLKHDALETFFKSKDLLPLWVADMDFKTPDFIVDAIKKRAEHEIFGYTFRPDSYFNAIINWMKRRHNWAIKKEWISFSPGVVAGLTFAVETFSKPGDGVIVQPPVYFPFFDCVKGIKRKMIENPLKIVNGRYTFDLDDLKSKIDKNTKLLLLCNPQNPGGMVWTRKELVALTDICLENNIMIISDEIHSDLIFNGHKHIPLATISEEVAQNCMISMAPSKTFNVAGLTSSMVIIPNKNKLVRYERTIGVGHLGMGNIFGSIALEAAYTHGDEWLEQMLDYLWENFRVVNDFMKTKLPRVKVMPLEATYLVWMDFTDYGMKNDDLMKFLLENARVVLNDGGRFGTGGDGWLRINIGCPRSVLQEALNRLEKAFG</sequence>
<dbReference type="Proteomes" id="UP001145087">
    <property type="component" value="Unassembled WGS sequence"/>
</dbReference>
<dbReference type="EC" id="4.4.1.13" evidence="2"/>
<dbReference type="RefSeq" id="WP_343334764.1">
    <property type="nucleotide sequence ID" value="NZ_JAPOHD010000057.1"/>
</dbReference>
<dbReference type="InterPro" id="IPR027619">
    <property type="entry name" value="C-S_lyase_PatB-like"/>
</dbReference>
<dbReference type="CDD" id="cd00609">
    <property type="entry name" value="AAT_like"/>
    <property type="match status" value="1"/>
</dbReference>
<name>A0A9X3FGT4_9BACT</name>
<comment type="caution">
    <text evidence="7">The sequence shown here is derived from an EMBL/GenBank/DDBJ whole genome shotgun (WGS) entry which is preliminary data.</text>
</comment>
<dbReference type="Gene3D" id="3.40.640.10">
    <property type="entry name" value="Type I PLP-dependent aspartate aminotransferase-like (Major domain)"/>
    <property type="match status" value="1"/>
</dbReference>
<evidence type="ECO:0000256" key="5">
    <source>
        <dbReference type="ARBA" id="ARBA00037974"/>
    </source>
</evidence>
<dbReference type="Pfam" id="PF00155">
    <property type="entry name" value="Aminotran_1_2"/>
    <property type="match status" value="1"/>
</dbReference>
<dbReference type="InterPro" id="IPR051798">
    <property type="entry name" value="Class-II_PLP-Dep_Aminotrans"/>
</dbReference>
<dbReference type="SUPFAM" id="SSF53383">
    <property type="entry name" value="PLP-dependent transferases"/>
    <property type="match status" value="1"/>
</dbReference>
<keyword evidence="8" id="KW-1185">Reference proteome</keyword>
<dbReference type="InterPro" id="IPR004839">
    <property type="entry name" value="Aminotransferase_I/II_large"/>
</dbReference>
<dbReference type="GO" id="GO:0047804">
    <property type="term" value="F:cysteine-S-conjugate beta-lyase activity"/>
    <property type="evidence" value="ECO:0007669"/>
    <property type="project" value="UniProtKB-EC"/>
</dbReference>
<dbReference type="Gene3D" id="3.90.1150.10">
    <property type="entry name" value="Aspartate Aminotransferase, domain 1"/>
    <property type="match status" value="1"/>
</dbReference>
<accession>A0A9X3FGT4</accession>
<gene>
    <name evidence="7" type="ORF">OU798_18965</name>
</gene>
<dbReference type="NCBIfam" id="TIGR04350">
    <property type="entry name" value="C_S_lyase_PatB"/>
    <property type="match status" value="1"/>
</dbReference>
<dbReference type="InterPro" id="IPR015422">
    <property type="entry name" value="PyrdxlP-dep_Trfase_small"/>
</dbReference>
<reference evidence="7" key="1">
    <citation type="submission" date="2022-11" db="EMBL/GenBank/DDBJ databases">
        <title>Marilongibacter aestuarii gen. nov., sp. nov., isolated from tidal flat sediment.</title>
        <authorList>
            <person name="Jiayan W."/>
        </authorList>
    </citation>
    <scope>NUCLEOTIDE SEQUENCE</scope>
    <source>
        <strain evidence="7">Z1-6</strain>
    </source>
</reference>
<dbReference type="PANTHER" id="PTHR43525">
    <property type="entry name" value="PROTEIN MALY"/>
    <property type="match status" value="1"/>
</dbReference>
<evidence type="ECO:0000313" key="8">
    <source>
        <dbReference type="Proteomes" id="UP001145087"/>
    </source>
</evidence>
<comment type="similarity">
    <text evidence="5">Belongs to the class-II pyridoxal-phosphate-dependent aminotransferase family. MalY/PatB cystathionine beta-lyase subfamily.</text>
</comment>
<evidence type="ECO:0000256" key="1">
    <source>
        <dbReference type="ARBA" id="ARBA00001933"/>
    </source>
</evidence>
<evidence type="ECO:0000313" key="7">
    <source>
        <dbReference type="EMBL" id="MCY1722438.1"/>
    </source>
</evidence>
<protein>
    <recommendedName>
        <fullName evidence="2">cysteine-S-conjugate beta-lyase</fullName>
        <ecNumber evidence="2">4.4.1.13</ecNumber>
    </recommendedName>
</protein>
<dbReference type="PANTHER" id="PTHR43525:SF1">
    <property type="entry name" value="PROTEIN MALY"/>
    <property type="match status" value="1"/>
</dbReference>
<dbReference type="AlphaFoldDB" id="A0A9X3FGT4"/>
<organism evidence="7 8">
    <name type="scientific">Draconibacterium aestuarii</name>
    <dbReference type="NCBI Taxonomy" id="2998507"/>
    <lineage>
        <taxon>Bacteria</taxon>
        <taxon>Pseudomonadati</taxon>
        <taxon>Bacteroidota</taxon>
        <taxon>Bacteroidia</taxon>
        <taxon>Marinilabiliales</taxon>
        <taxon>Prolixibacteraceae</taxon>
        <taxon>Draconibacterium</taxon>
    </lineage>
</organism>
<evidence type="ECO:0000259" key="6">
    <source>
        <dbReference type="Pfam" id="PF00155"/>
    </source>
</evidence>
<dbReference type="InterPro" id="IPR015424">
    <property type="entry name" value="PyrdxlP-dep_Trfase"/>
</dbReference>
<keyword evidence="3" id="KW-0663">Pyridoxal phosphate</keyword>
<evidence type="ECO:0000256" key="2">
    <source>
        <dbReference type="ARBA" id="ARBA00012224"/>
    </source>
</evidence>
<dbReference type="InterPro" id="IPR015421">
    <property type="entry name" value="PyrdxlP-dep_Trfase_major"/>
</dbReference>
<evidence type="ECO:0000256" key="4">
    <source>
        <dbReference type="ARBA" id="ARBA00023239"/>
    </source>
</evidence>
<comment type="cofactor">
    <cofactor evidence="1">
        <name>pyridoxal 5'-phosphate</name>
        <dbReference type="ChEBI" id="CHEBI:597326"/>
    </cofactor>
</comment>
<dbReference type="EMBL" id="JAPOHD010000057">
    <property type="protein sequence ID" value="MCY1722438.1"/>
    <property type="molecule type" value="Genomic_DNA"/>
</dbReference>
<feature type="domain" description="Aminotransferase class I/classII large" evidence="6">
    <location>
        <begin position="31"/>
        <end position="384"/>
    </location>
</feature>
<dbReference type="GO" id="GO:0030170">
    <property type="term" value="F:pyridoxal phosphate binding"/>
    <property type="evidence" value="ECO:0007669"/>
    <property type="project" value="InterPro"/>
</dbReference>
<evidence type="ECO:0000256" key="3">
    <source>
        <dbReference type="ARBA" id="ARBA00022898"/>
    </source>
</evidence>